<protein>
    <recommendedName>
        <fullName evidence="1">TRASH domain-containing protein</fullName>
    </recommendedName>
</protein>
<dbReference type="RefSeq" id="WP_052561707.1">
    <property type="nucleotide sequence ID" value="NZ_BAFN01000001.1"/>
</dbReference>
<feature type="domain" description="TRASH" evidence="1">
    <location>
        <begin position="59"/>
        <end position="97"/>
    </location>
</feature>
<dbReference type="EMBL" id="BAFN01000001">
    <property type="protein sequence ID" value="GAN31803.1"/>
    <property type="molecule type" value="Genomic_DNA"/>
</dbReference>
<dbReference type="InterPro" id="IPR012348">
    <property type="entry name" value="RNR-like"/>
</dbReference>
<organism evidence="2 3">
    <name type="scientific">Candidatus Brocadia sinica JPN1</name>
    <dbReference type="NCBI Taxonomy" id="1197129"/>
    <lineage>
        <taxon>Bacteria</taxon>
        <taxon>Pseudomonadati</taxon>
        <taxon>Planctomycetota</taxon>
        <taxon>Candidatus Brocadiia</taxon>
        <taxon>Candidatus Brocadiales</taxon>
        <taxon>Candidatus Brocadiaceae</taxon>
        <taxon>Candidatus Brocadia</taxon>
    </lineage>
</organism>
<name>A0ABQ0JSW0_9BACT</name>
<dbReference type="InterPro" id="IPR007029">
    <property type="entry name" value="YHS_dom"/>
</dbReference>
<comment type="caution">
    <text evidence="2">The sequence shown here is derived from an EMBL/GenBank/DDBJ whole genome shotgun (WGS) entry which is preliminary data.</text>
</comment>
<dbReference type="InterPro" id="IPR009078">
    <property type="entry name" value="Ferritin-like_SF"/>
</dbReference>
<gene>
    <name evidence="2" type="ORF">BROSI_A0307</name>
</gene>
<evidence type="ECO:0000259" key="1">
    <source>
        <dbReference type="SMART" id="SM00746"/>
    </source>
</evidence>
<reference evidence="3" key="1">
    <citation type="journal article" date="2015" name="Genome Announc.">
        <title>Draft Genome Sequence of an Anaerobic Ammonium-Oxidizing Bacterium, "Candidatus Brocadia sinica".</title>
        <authorList>
            <person name="Oshiki M."/>
            <person name="Shinyako-Hata K."/>
            <person name="Satoh H."/>
            <person name="Okabe S."/>
        </authorList>
    </citation>
    <scope>NUCLEOTIDE SEQUENCE [LARGE SCALE GENOMIC DNA]</scope>
    <source>
        <strain evidence="3">JPN1</strain>
    </source>
</reference>
<evidence type="ECO:0000313" key="2">
    <source>
        <dbReference type="EMBL" id="GAN31803.1"/>
    </source>
</evidence>
<sequence length="143" mass="15205">MNGILRIAVLFTFVVGLSNTYVSNALWACGGGHGSHESGGHAAQAGSETKGEKAAVVKDPVCGMEVNNIKKAPTEKYKGKVYYFCSKKCEKAFKKGPAPYICGCATMMKGCDCGHCEGKEEACPCPLEQEEGESHEHTGVEKP</sequence>
<evidence type="ECO:0000313" key="3">
    <source>
        <dbReference type="Proteomes" id="UP000032309"/>
    </source>
</evidence>
<dbReference type="Pfam" id="PF04945">
    <property type="entry name" value="YHS"/>
    <property type="match status" value="1"/>
</dbReference>
<dbReference type="Proteomes" id="UP000032309">
    <property type="component" value="Unassembled WGS sequence"/>
</dbReference>
<dbReference type="Gene3D" id="1.10.620.20">
    <property type="entry name" value="Ribonucleotide Reductase, subunit A"/>
    <property type="match status" value="1"/>
</dbReference>
<keyword evidence="3" id="KW-1185">Reference proteome</keyword>
<dbReference type="SMART" id="SM00746">
    <property type="entry name" value="TRASH"/>
    <property type="match status" value="1"/>
</dbReference>
<dbReference type="SUPFAM" id="SSF47240">
    <property type="entry name" value="Ferritin-like"/>
    <property type="match status" value="1"/>
</dbReference>
<proteinExistence type="predicted"/>
<accession>A0ABQ0JSW0</accession>
<dbReference type="InterPro" id="IPR011017">
    <property type="entry name" value="TRASH_dom"/>
</dbReference>